<dbReference type="InParanoid" id="G4TQ77"/>
<dbReference type="EMBL" id="CAFZ01000228">
    <property type="protein sequence ID" value="CCA73470.1"/>
    <property type="molecule type" value="Genomic_DNA"/>
</dbReference>
<organism evidence="2 3">
    <name type="scientific">Serendipita indica (strain DSM 11827)</name>
    <name type="common">Root endophyte fungus</name>
    <name type="synonym">Piriformospora indica</name>
    <dbReference type="NCBI Taxonomy" id="1109443"/>
    <lineage>
        <taxon>Eukaryota</taxon>
        <taxon>Fungi</taxon>
        <taxon>Dikarya</taxon>
        <taxon>Basidiomycota</taxon>
        <taxon>Agaricomycotina</taxon>
        <taxon>Agaricomycetes</taxon>
        <taxon>Sebacinales</taxon>
        <taxon>Serendipitaceae</taxon>
        <taxon>Serendipita</taxon>
    </lineage>
</organism>
<sequence>MNAYPSSSSSISKEAHECQSHEEEEDLQLTPTAKHVQSGSEATSHEDNAESGEAQNDDEMREKKDEIDGETDKPAQGDTNSLKKAETSAPTLDTDRMARDYSEEHARDVEYETVITDAFYKLMATGLSWSKTGTQAILNAQLDELHKSMNRIRSIELEQEERRVKLEKAYASFKQVVDSLL</sequence>
<evidence type="ECO:0000313" key="2">
    <source>
        <dbReference type="EMBL" id="CCA73470.1"/>
    </source>
</evidence>
<accession>G4TQ77</accession>
<gene>
    <name evidence="2" type="ORF">PIIN_07424</name>
</gene>
<feature type="region of interest" description="Disordered" evidence="1">
    <location>
        <begin position="1"/>
        <end position="98"/>
    </location>
</feature>
<name>G4TQ77_SERID</name>
<reference evidence="2 3" key="1">
    <citation type="journal article" date="2011" name="PLoS Pathog.">
        <title>Endophytic Life Strategies Decoded by Genome and Transcriptome Analyses of the Mutualistic Root Symbiont Piriformospora indica.</title>
        <authorList>
            <person name="Zuccaro A."/>
            <person name="Lahrmann U."/>
            <person name="Guldener U."/>
            <person name="Langen G."/>
            <person name="Pfiffi S."/>
            <person name="Biedenkopf D."/>
            <person name="Wong P."/>
            <person name="Samans B."/>
            <person name="Grimm C."/>
            <person name="Basiewicz M."/>
            <person name="Murat C."/>
            <person name="Martin F."/>
            <person name="Kogel K.H."/>
        </authorList>
    </citation>
    <scope>NUCLEOTIDE SEQUENCE [LARGE SCALE GENOMIC DNA]</scope>
    <source>
        <strain evidence="2 3">DSM 11827</strain>
    </source>
</reference>
<dbReference type="Proteomes" id="UP000007148">
    <property type="component" value="Unassembled WGS sequence"/>
</dbReference>
<feature type="compositionally biased region" description="Basic and acidic residues" evidence="1">
    <location>
        <begin position="58"/>
        <end position="86"/>
    </location>
</feature>
<evidence type="ECO:0000313" key="3">
    <source>
        <dbReference type="Proteomes" id="UP000007148"/>
    </source>
</evidence>
<feature type="compositionally biased region" description="Low complexity" evidence="1">
    <location>
        <begin position="1"/>
        <end position="12"/>
    </location>
</feature>
<comment type="caution">
    <text evidence="2">The sequence shown here is derived from an EMBL/GenBank/DDBJ whole genome shotgun (WGS) entry which is preliminary data.</text>
</comment>
<proteinExistence type="predicted"/>
<dbReference type="AlphaFoldDB" id="G4TQ77"/>
<evidence type="ECO:0000256" key="1">
    <source>
        <dbReference type="SAM" id="MobiDB-lite"/>
    </source>
</evidence>
<dbReference type="HOGENOM" id="CLU_1489557_0_0_1"/>
<feature type="compositionally biased region" description="Polar residues" evidence="1">
    <location>
        <begin position="29"/>
        <end position="42"/>
    </location>
</feature>
<keyword evidence="3" id="KW-1185">Reference proteome</keyword>
<protein>
    <submittedName>
        <fullName evidence="2">Uncharacterized protein</fullName>
    </submittedName>
</protein>